<comment type="caution">
    <text evidence="2">The sequence shown here is derived from an EMBL/GenBank/DDBJ whole genome shotgun (WGS) entry which is preliminary data.</text>
</comment>
<evidence type="ECO:0000313" key="3">
    <source>
        <dbReference type="Proteomes" id="UP000308267"/>
    </source>
</evidence>
<reference evidence="2 3" key="1">
    <citation type="journal article" date="2019" name="BMC Genomics">
        <title>New insights from Opisthorchis felineus genome: update on genomics of the epidemiologically important liver flukes.</title>
        <authorList>
            <person name="Ershov N.I."/>
            <person name="Mordvinov V.A."/>
            <person name="Prokhortchouk E.B."/>
            <person name="Pakharukova M.Y."/>
            <person name="Gunbin K.V."/>
            <person name="Ustyantsev K."/>
            <person name="Genaev M.A."/>
            <person name="Blinov A.G."/>
            <person name="Mazur A."/>
            <person name="Boulygina E."/>
            <person name="Tsygankova S."/>
            <person name="Khrameeva E."/>
            <person name="Chekanov N."/>
            <person name="Fan G."/>
            <person name="Xiao A."/>
            <person name="Zhang H."/>
            <person name="Xu X."/>
            <person name="Yang H."/>
            <person name="Solovyev V."/>
            <person name="Lee S.M."/>
            <person name="Liu X."/>
            <person name="Afonnikov D.A."/>
            <person name="Skryabin K.G."/>
        </authorList>
    </citation>
    <scope>NUCLEOTIDE SEQUENCE [LARGE SCALE GENOMIC DNA]</scope>
    <source>
        <strain evidence="2">AK-0245</strain>
        <tissue evidence="2">Whole organism</tissue>
    </source>
</reference>
<protein>
    <submittedName>
        <fullName evidence="2">Uncharacterized protein</fullName>
    </submittedName>
</protein>
<organism evidence="2 3">
    <name type="scientific">Opisthorchis felineus</name>
    <dbReference type="NCBI Taxonomy" id="147828"/>
    <lineage>
        <taxon>Eukaryota</taxon>
        <taxon>Metazoa</taxon>
        <taxon>Spiralia</taxon>
        <taxon>Lophotrochozoa</taxon>
        <taxon>Platyhelminthes</taxon>
        <taxon>Trematoda</taxon>
        <taxon>Digenea</taxon>
        <taxon>Opisthorchiida</taxon>
        <taxon>Opisthorchiata</taxon>
        <taxon>Opisthorchiidae</taxon>
        <taxon>Opisthorchis</taxon>
    </lineage>
</organism>
<gene>
    <name evidence="2" type="ORF">CRM22_002182</name>
</gene>
<sequence>MIVPEHEDDCSNESHVSMHSTKSRNHQHLCTKITKFDRGLTTIVESDSYAYSTCCWLYVHEEWVGFQSEQNKVALFRLINARHTVNGQWLCGFLWNSPKPSPIQ</sequence>
<accession>A0A4S2MDN0</accession>
<feature type="region of interest" description="Disordered" evidence="1">
    <location>
        <begin position="1"/>
        <end position="21"/>
    </location>
</feature>
<evidence type="ECO:0000256" key="1">
    <source>
        <dbReference type="SAM" id="MobiDB-lite"/>
    </source>
</evidence>
<proteinExistence type="predicted"/>
<dbReference type="EMBL" id="SJOL01003881">
    <property type="protein sequence ID" value="TGZ72297.1"/>
    <property type="molecule type" value="Genomic_DNA"/>
</dbReference>
<dbReference type="AlphaFoldDB" id="A0A4S2MDN0"/>
<evidence type="ECO:0000313" key="2">
    <source>
        <dbReference type="EMBL" id="TGZ72297.1"/>
    </source>
</evidence>
<feature type="compositionally biased region" description="Acidic residues" evidence="1">
    <location>
        <begin position="1"/>
        <end position="11"/>
    </location>
</feature>
<name>A0A4S2MDN0_OPIFE</name>
<dbReference type="Proteomes" id="UP000308267">
    <property type="component" value="Unassembled WGS sequence"/>
</dbReference>
<keyword evidence="3" id="KW-1185">Reference proteome</keyword>